<dbReference type="PANTHER" id="PTHR21780:SF0">
    <property type="entry name" value="TRANSMEMBRANE PROTEIN 209"/>
    <property type="match status" value="1"/>
</dbReference>
<feature type="compositionally biased region" description="Polar residues" evidence="1">
    <location>
        <begin position="295"/>
        <end position="313"/>
    </location>
</feature>
<dbReference type="EMBL" id="CANHGI010000003">
    <property type="protein sequence ID" value="CAI5445699.1"/>
    <property type="molecule type" value="Genomic_DNA"/>
</dbReference>
<feature type="region of interest" description="Disordered" evidence="1">
    <location>
        <begin position="294"/>
        <end position="342"/>
    </location>
</feature>
<feature type="compositionally biased region" description="Polar residues" evidence="1">
    <location>
        <begin position="152"/>
        <end position="171"/>
    </location>
</feature>
<feature type="transmembrane region" description="Helical" evidence="2">
    <location>
        <begin position="75"/>
        <end position="92"/>
    </location>
</feature>
<evidence type="ECO:0000256" key="1">
    <source>
        <dbReference type="SAM" id="MobiDB-lite"/>
    </source>
</evidence>
<dbReference type="Proteomes" id="UP001152747">
    <property type="component" value="Unassembled WGS sequence"/>
</dbReference>
<keyword evidence="2" id="KW-1133">Transmembrane helix</keyword>
<evidence type="ECO:0000313" key="3">
    <source>
        <dbReference type="EMBL" id="CAI5445699.1"/>
    </source>
</evidence>
<dbReference type="Pfam" id="PF09786">
    <property type="entry name" value="CytochromB561_N"/>
    <property type="match status" value="1"/>
</dbReference>
<reference evidence="3" key="1">
    <citation type="submission" date="2022-11" db="EMBL/GenBank/DDBJ databases">
        <authorList>
            <person name="Kikuchi T."/>
        </authorList>
    </citation>
    <scope>NUCLEOTIDE SEQUENCE</scope>
    <source>
        <strain evidence="3">PS1010</strain>
    </source>
</reference>
<comment type="caution">
    <text evidence="3">The sequence shown here is derived from an EMBL/GenBank/DDBJ whole genome shotgun (WGS) entry which is preliminary data.</text>
</comment>
<evidence type="ECO:0000256" key="2">
    <source>
        <dbReference type="SAM" id="Phobius"/>
    </source>
</evidence>
<proteinExistence type="predicted"/>
<accession>A0A9P1IHP2</accession>
<name>A0A9P1IHP2_9PELO</name>
<dbReference type="PANTHER" id="PTHR21780">
    <property type="entry name" value="TRANSMEMBRANE PROTEIN 209"/>
    <property type="match status" value="1"/>
</dbReference>
<feature type="region of interest" description="Disordered" evidence="1">
    <location>
        <begin position="152"/>
        <end position="184"/>
    </location>
</feature>
<organism evidence="3 4">
    <name type="scientific">Caenorhabditis angaria</name>
    <dbReference type="NCBI Taxonomy" id="860376"/>
    <lineage>
        <taxon>Eukaryota</taxon>
        <taxon>Metazoa</taxon>
        <taxon>Ecdysozoa</taxon>
        <taxon>Nematoda</taxon>
        <taxon>Chromadorea</taxon>
        <taxon>Rhabditida</taxon>
        <taxon>Rhabditina</taxon>
        <taxon>Rhabditomorpha</taxon>
        <taxon>Rhabditoidea</taxon>
        <taxon>Rhabditidae</taxon>
        <taxon>Peloderinae</taxon>
        <taxon>Caenorhabditis</taxon>
    </lineage>
</organism>
<protein>
    <submittedName>
        <fullName evidence="3">Uncharacterized protein</fullName>
    </submittedName>
</protein>
<gene>
    <name evidence="3" type="ORF">CAMP_LOCUS8336</name>
</gene>
<keyword evidence="2" id="KW-0472">Membrane</keyword>
<feature type="transmembrane region" description="Helical" evidence="2">
    <location>
        <begin position="38"/>
        <end position="63"/>
    </location>
</feature>
<dbReference type="OrthoDB" id="509821at2759"/>
<sequence length="608" mass="69409">MSSAFLDKKSPLCRSRSRNDEKRIEDLRIASIETKIKWHIGFLLANTLDFIIFNSQILSFFLFCHAFPQDITSKISSILSIYFGVIIMFLLIDMKFPGKLVFDYSWKNLMANNTTNGKVSAEVKKPSIPSPNFDDNSWLDAHQFGTPNENLRVKSNTSIRGNSPNSNTSLDISADWRSPARTTESIHTRKQLDVLLRSHRNDAQIDLNSTNNSTYFSNIWHNSFDGGKSPNQLNNSYQLSEELKEDQANSPYKIKIGKNGLTEVTMRRRRTENDVIEDDENDDELTKLHKIMNAAKNSPSAADAKNSSILKRSNSTERGRSGSLRRRSHSSPDRSMDYYGGDSERYRTGELLTEEQQRRAEFRVRAWLRNTIILPLAEQIEEINKVLEKEHPTVRIGQSSIDALKLAIIEKDILKSTNLPFVLPFLSTCTANQQAYLVSRIRELASNEFMDVYKWNGGGMEPAEDKLNTSRLVRREWNDSLPTDSILIFDLFCIYMDAQLNSNCLVGDHRLDQPFTSRFVVKSPKKPVAAQRAPYMFYLHMSSQSPPNFELIHNDSTGTSIKCQISRQSSNLFRAIAQFVHYAKEEHNGYIDRTNIGPSGINILCVLY</sequence>
<dbReference type="InterPro" id="IPR019176">
    <property type="entry name" value="Cytochrome_B561-rel"/>
</dbReference>
<dbReference type="AlphaFoldDB" id="A0A9P1IHP2"/>
<feature type="compositionally biased region" description="Basic and acidic residues" evidence="1">
    <location>
        <begin position="330"/>
        <end position="342"/>
    </location>
</feature>
<keyword evidence="4" id="KW-1185">Reference proteome</keyword>
<keyword evidence="2" id="KW-0812">Transmembrane</keyword>
<dbReference type="GO" id="GO:0016020">
    <property type="term" value="C:membrane"/>
    <property type="evidence" value="ECO:0007669"/>
    <property type="project" value="TreeGrafter"/>
</dbReference>
<evidence type="ECO:0000313" key="4">
    <source>
        <dbReference type="Proteomes" id="UP001152747"/>
    </source>
</evidence>